<proteinExistence type="predicted"/>
<dbReference type="SUPFAM" id="SSF109604">
    <property type="entry name" value="HD-domain/PDEase-like"/>
    <property type="match status" value="1"/>
</dbReference>
<dbReference type="PATRIC" id="fig|1618555.3.peg.735"/>
<dbReference type="Pfam" id="PF01966">
    <property type="entry name" value="HD"/>
    <property type="match status" value="1"/>
</dbReference>
<protein>
    <recommendedName>
        <fullName evidence="1">HD domain-containing protein</fullName>
    </recommendedName>
</protein>
<evidence type="ECO:0000259" key="1">
    <source>
        <dbReference type="Pfam" id="PF01966"/>
    </source>
</evidence>
<dbReference type="Proteomes" id="UP000034676">
    <property type="component" value="Unassembled WGS sequence"/>
</dbReference>
<accession>A0A0G0URD0</accession>
<dbReference type="PANTHER" id="PTHR38659">
    <property type="entry name" value="METAL-DEPENDENT PHOSPHOHYDROLASE"/>
    <property type="match status" value="1"/>
</dbReference>
<organism evidence="2 3">
    <name type="scientific">Candidatus Woesebacteria bacterium GW2011_GWA1_41_13b</name>
    <dbReference type="NCBI Taxonomy" id="1618555"/>
    <lineage>
        <taxon>Bacteria</taxon>
        <taxon>Candidatus Woeseibacteriota</taxon>
    </lineage>
</organism>
<evidence type="ECO:0000313" key="3">
    <source>
        <dbReference type="Proteomes" id="UP000034676"/>
    </source>
</evidence>
<dbReference type="EMBL" id="LCAO01000015">
    <property type="protein sequence ID" value="KKR91309.1"/>
    <property type="molecule type" value="Genomic_DNA"/>
</dbReference>
<dbReference type="InterPro" id="IPR006674">
    <property type="entry name" value="HD_domain"/>
</dbReference>
<dbReference type="Gene3D" id="1.10.3210.10">
    <property type="entry name" value="Hypothetical protein af1432"/>
    <property type="match status" value="1"/>
</dbReference>
<evidence type="ECO:0000313" key="2">
    <source>
        <dbReference type="EMBL" id="KKR91309.1"/>
    </source>
</evidence>
<gene>
    <name evidence="2" type="ORF">UU42_C0015G0002</name>
</gene>
<feature type="domain" description="HD" evidence="1">
    <location>
        <begin position="22"/>
        <end position="98"/>
    </location>
</feature>
<dbReference type="PANTHER" id="PTHR38659:SF1">
    <property type="entry name" value="METAL DEPENDENT PHOSPHOHYDROLASE"/>
    <property type="match status" value="1"/>
</dbReference>
<comment type="caution">
    <text evidence="2">The sequence shown here is derived from an EMBL/GenBank/DDBJ whole genome shotgun (WGS) entry which is preliminary data.</text>
</comment>
<dbReference type="InterPro" id="IPR006675">
    <property type="entry name" value="HDIG_dom"/>
</dbReference>
<name>A0A0G0URD0_9BACT</name>
<dbReference type="NCBIfam" id="TIGR00277">
    <property type="entry name" value="HDIG"/>
    <property type="match status" value="1"/>
</dbReference>
<reference evidence="2 3" key="1">
    <citation type="journal article" date="2015" name="Nature">
        <title>rRNA introns, odd ribosomes, and small enigmatic genomes across a large radiation of phyla.</title>
        <authorList>
            <person name="Brown C.T."/>
            <person name="Hug L.A."/>
            <person name="Thomas B.C."/>
            <person name="Sharon I."/>
            <person name="Castelle C.J."/>
            <person name="Singh A."/>
            <person name="Wilkins M.J."/>
            <person name="Williams K.H."/>
            <person name="Banfield J.F."/>
        </authorList>
    </citation>
    <scope>NUCLEOTIDE SEQUENCE [LARGE SCALE GENOMIC DNA]</scope>
</reference>
<sequence>MITREQAWKLLTEKMQNQNLRRHCLSVEVVMRALAKHFEADAEKWGIVGLLHDGDYEFTKTDPANHAKLMANWVRELGETDTELLEGIESHGWFHQGKLAQTQMQWALFCCDELTGLIVASALVLPSKRLSDLSVLSVLKKFPQKSFAAGVKREDIAQCEEHLGIKLTDFVQIALTAMQPIASEIGL</sequence>
<dbReference type="AlphaFoldDB" id="A0A0G0URD0"/>